<evidence type="ECO:0000313" key="2">
    <source>
        <dbReference type="Proteomes" id="UP000199150"/>
    </source>
</evidence>
<dbReference type="RefSeq" id="WP_245678944.1">
    <property type="nucleotide sequence ID" value="NZ_CBCRYE010000006.1"/>
</dbReference>
<proteinExistence type="predicted"/>
<dbReference type="AlphaFoldDB" id="A0A1G4RIE7"/>
<dbReference type="Proteomes" id="UP000199150">
    <property type="component" value="Unassembled WGS sequence"/>
</dbReference>
<sequence length="172" mass="19268">MPKMAKNAAHDLKSIDTYKRDAARLLKAVRADDATARTRFSRLENAPAGLQLKHALTVIAHEAGFPTWTALKNAAEEVDFSEIFAAPGLKDSINHWFRNYEEAKAHQTANGGVLLPYRTQAFVTSLEILPRLGYEKDDPDWADIGYDFIRPASETALARIKARLSRRLTAKF</sequence>
<accession>A0A1G4RIE7</accession>
<organism evidence="1 2">
    <name type="scientific">Asticcacaulis taihuensis</name>
    <dbReference type="NCBI Taxonomy" id="260084"/>
    <lineage>
        <taxon>Bacteria</taxon>
        <taxon>Pseudomonadati</taxon>
        <taxon>Pseudomonadota</taxon>
        <taxon>Alphaproteobacteria</taxon>
        <taxon>Caulobacterales</taxon>
        <taxon>Caulobacteraceae</taxon>
        <taxon>Asticcacaulis</taxon>
    </lineage>
</organism>
<protein>
    <submittedName>
        <fullName evidence="1">Uncharacterized protein</fullName>
    </submittedName>
</protein>
<dbReference type="EMBL" id="FMTS01000002">
    <property type="protein sequence ID" value="SCW56285.1"/>
    <property type="molecule type" value="Genomic_DNA"/>
</dbReference>
<reference evidence="2" key="1">
    <citation type="submission" date="2016-10" db="EMBL/GenBank/DDBJ databases">
        <authorList>
            <person name="Varghese N."/>
            <person name="Submissions S."/>
        </authorList>
    </citation>
    <scope>NUCLEOTIDE SEQUENCE [LARGE SCALE GENOMIC DNA]</scope>
    <source>
        <strain evidence="2">CGMCC 1.3431</strain>
    </source>
</reference>
<name>A0A1G4RIE7_9CAUL</name>
<evidence type="ECO:0000313" key="1">
    <source>
        <dbReference type="EMBL" id="SCW56285.1"/>
    </source>
</evidence>
<gene>
    <name evidence="1" type="ORF">SAMN02927928_1933</name>
</gene>
<keyword evidence="2" id="KW-1185">Reference proteome</keyword>
<dbReference type="STRING" id="260084.SAMN02927928_1933"/>